<sequence length="230" mass="25386">MAARNALLSRPQWVIANQLTMPLITVADNGAKSVRGLVAVTVQFTIFLDTLFVEKAVHGQGRSMEQDQFQIYKSIEGALQVAGMDGKACLLRTICEMQQNQLGQYTLAGEFATLLLTPKKGETGFTGFLHDYLEAEKVGRSLNQSCSDSFPRCPLSLIEYFRSYGTNNSANNVAYRDDILDPSSISIAIAPLEHSSSETRHDKVAGHHMKMENEATSIRKKHPFGMGNEI</sequence>
<dbReference type="Proteomes" id="UP000820818">
    <property type="component" value="Linkage Group LG2"/>
</dbReference>
<dbReference type="Pfam" id="PF07841">
    <property type="entry name" value="DM4_12"/>
    <property type="match status" value="1"/>
</dbReference>
<comment type="caution">
    <text evidence="1">The sequence shown here is derived from an EMBL/GenBank/DDBJ whole genome shotgun (WGS) entry which is preliminary data.</text>
</comment>
<dbReference type="PANTHER" id="PTHR21398:SF6">
    <property type="entry name" value="AGAP007094-PA"/>
    <property type="match status" value="1"/>
</dbReference>
<evidence type="ECO:0000313" key="1">
    <source>
        <dbReference type="EMBL" id="KAI9563742.1"/>
    </source>
</evidence>
<reference evidence="1 2" key="1">
    <citation type="submission" date="2022-05" db="EMBL/GenBank/DDBJ databases">
        <title>A multi-omics perspective on studying reproductive biology in Daphnia sinensis.</title>
        <authorList>
            <person name="Jia J."/>
        </authorList>
    </citation>
    <scope>NUCLEOTIDE SEQUENCE [LARGE SCALE GENOMIC DNA]</scope>
    <source>
        <strain evidence="1 2">WSL</strain>
    </source>
</reference>
<evidence type="ECO:0000313" key="2">
    <source>
        <dbReference type="Proteomes" id="UP000820818"/>
    </source>
</evidence>
<dbReference type="AlphaFoldDB" id="A0AAD5L0A1"/>
<proteinExistence type="predicted"/>
<name>A0AAD5L0A1_9CRUS</name>
<gene>
    <name evidence="1" type="ORF">GHT06_011206</name>
</gene>
<accession>A0AAD5L0A1</accession>
<dbReference type="PANTHER" id="PTHR21398">
    <property type="entry name" value="AGAP007094-PA"/>
    <property type="match status" value="1"/>
</dbReference>
<dbReference type="SMART" id="SM00718">
    <property type="entry name" value="DM4_12"/>
    <property type="match status" value="1"/>
</dbReference>
<organism evidence="1 2">
    <name type="scientific">Daphnia sinensis</name>
    <dbReference type="NCBI Taxonomy" id="1820382"/>
    <lineage>
        <taxon>Eukaryota</taxon>
        <taxon>Metazoa</taxon>
        <taxon>Ecdysozoa</taxon>
        <taxon>Arthropoda</taxon>
        <taxon>Crustacea</taxon>
        <taxon>Branchiopoda</taxon>
        <taxon>Diplostraca</taxon>
        <taxon>Cladocera</taxon>
        <taxon>Anomopoda</taxon>
        <taxon>Daphniidae</taxon>
        <taxon>Daphnia</taxon>
        <taxon>Daphnia similis group</taxon>
    </lineage>
</organism>
<keyword evidence="2" id="KW-1185">Reference proteome</keyword>
<dbReference type="InterPro" id="IPR006631">
    <property type="entry name" value="DM4_12"/>
</dbReference>
<protein>
    <submittedName>
        <fullName evidence="1">Uncharacterized protein</fullName>
    </submittedName>
</protein>
<dbReference type="EMBL" id="WJBH02000002">
    <property type="protein sequence ID" value="KAI9563742.1"/>
    <property type="molecule type" value="Genomic_DNA"/>
</dbReference>